<accession>A0A1G7NE62</accession>
<name>A0A1G7NE62_CHIFI</name>
<dbReference type="EMBL" id="FNBN01000002">
    <property type="protein sequence ID" value="SDF72242.1"/>
    <property type="molecule type" value="Genomic_DNA"/>
</dbReference>
<dbReference type="OrthoDB" id="770510at2"/>
<dbReference type="Proteomes" id="UP000199045">
    <property type="component" value="Unassembled WGS sequence"/>
</dbReference>
<dbReference type="STRING" id="104663.SAMN04488121_102769"/>
<proteinExistence type="predicted"/>
<gene>
    <name evidence="1" type="ORF">SAMN04488121_102769</name>
</gene>
<organism evidence="1 2">
    <name type="scientific">Chitinophaga filiformis</name>
    <name type="common">Myxococcus filiformis</name>
    <name type="synonym">Flexibacter filiformis</name>
    <dbReference type="NCBI Taxonomy" id="104663"/>
    <lineage>
        <taxon>Bacteria</taxon>
        <taxon>Pseudomonadati</taxon>
        <taxon>Bacteroidota</taxon>
        <taxon>Chitinophagia</taxon>
        <taxon>Chitinophagales</taxon>
        <taxon>Chitinophagaceae</taxon>
        <taxon>Chitinophaga</taxon>
    </lineage>
</organism>
<evidence type="ECO:0000313" key="2">
    <source>
        <dbReference type="Proteomes" id="UP000199045"/>
    </source>
</evidence>
<dbReference type="AlphaFoldDB" id="A0A1G7NE62"/>
<protein>
    <submittedName>
        <fullName evidence="1">Uncharacterized protein</fullName>
    </submittedName>
</protein>
<evidence type="ECO:0000313" key="1">
    <source>
        <dbReference type="EMBL" id="SDF72242.1"/>
    </source>
</evidence>
<reference evidence="1 2" key="1">
    <citation type="submission" date="2016-10" db="EMBL/GenBank/DDBJ databases">
        <authorList>
            <person name="de Groot N.N."/>
        </authorList>
    </citation>
    <scope>NUCLEOTIDE SEQUENCE [LARGE SCALE GENOMIC DNA]</scope>
    <source>
        <strain evidence="1 2">DSM 527</strain>
    </source>
</reference>
<dbReference type="RefSeq" id="WP_089831404.1">
    <property type="nucleotide sequence ID" value="NZ_FNBN01000002.1"/>
</dbReference>
<sequence length="83" mass="9597">MKLSEPLVKKLSQQYAPSTMVDMEFKGYDLSFKTDEAGNPILLFIGKRTDNGNVRGERYARTLKYDREGNRIKDHWELKGKAT</sequence>